<sequence length="450" mass="47569">MSQDTKKSNLTLRILIGMIAGIVIGALLQMSFDDSGDRVINIFSTSFSTYGFFVDGIFNIGGTIFINSLKMLVVPLVFVSLVCGVSSLSDPSKLGRLGGKSVGLYVLTTCIAVTFALIMALIVKPGEGFIIQTDATFAPSQAPSLAQVIIDMFPSNPINAMAEGNMLQIIVFAVLVGIAMSKCGENGLKVQKAFETINDVIMKIVLIIMALAPYGVFFLMAKLAATTDLAAFGSILKYFFLVFFLLIAHALITYPTLLVLLARLNPVTLLIKMKDTAIFAFSSSSSSATLPITLTTAQKKLGVDRSVASFTIPLGATINMDGTAIMQGVATVFIAQVYGVDLSTGDLLMVVLTATLASIGTAGVPGVGLIMLAMVLQQVNLPVEGIALIIGIDRLLDMTRTVVNVTGDCTVATIVAKSEGVLNEDIYNADPFSDEMTEAAKVSGHNTQEN</sequence>
<dbReference type="InterPro" id="IPR036458">
    <property type="entry name" value="Na:dicarbo_symporter_sf"/>
</dbReference>
<protein>
    <submittedName>
        <fullName evidence="8">Dicarboxylate/amino acid:cation symporter</fullName>
    </submittedName>
</protein>
<feature type="transmembrane region" description="Helical" evidence="7">
    <location>
        <begin position="160"/>
        <end position="180"/>
    </location>
</feature>
<name>A0ABV9LV14_9ALTE</name>
<keyword evidence="5 7" id="KW-1133">Transmembrane helix</keyword>
<keyword evidence="9" id="KW-1185">Reference proteome</keyword>
<dbReference type="InterPro" id="IPR001991">
    <property type="entry name" value="Na-dicarboxylate_symporter"/>
</dbReference>
<feature type="transmembrane region" description="Helical" evidence="7">
    <location>
        <begin position="38"/>
        <end position="60"/>
    </location>
</feature>
<feature type="transmembrane region" description="Helical" evidence="7">
    <location>
        <begin position="101"/>
        <end position="123"/>
    </location>
</feature>
<evidence type="ECO:0000256" key="3">
    <source>
        <dbReference type="ARBA" id="ARBA00022475"/>
    </source>
</evidence>
<evidence type="ECO:0000256" key="7">
    <source>
        <dbReference type="SAM" id="Phobius"/>
    </source>
</evidence>
<feature type="transmembrane region" description="Helical" evidence="7">
    <location>
        <begin position="235"/>
        <end position="257"/>
    </location>
</feature>
<dbReference type="EMBL" id="JBHSGU010000002">
    <property type="protein sequence ID" value="MFC4699488.1"/>
    <property type="molecule type" value="Genomic_DNA"/>
</dbReference>
<evidence type="ECO:0000256" key="1">
    <source>
        <dbReference type="ARBA" id="ARBA00004651"/>
    </source>
</evidence>
<dbReference type="PRINTS" id="PR00173">
    <property type="entry name" value="EDTRNSPORT"/>
</dbReference>
<dbReference type="RefSeq" id="WP_382406232.1">
    <property type="nucleotide sequence ID" value="NZ_JBHSGU010000002.1"/>
</dbReference>
<dbReference type="Pfam" id="PF00375">
    <property type="entry name" value="SDF"/>
    <property type="match status" value="1"/>
</dbReference>
<gene>
    <name evidence="8" type="ORF">ACFO4O_04865</name>
</gene>
<comment type="caution">
    <text evidence="8">The sequence shown here is derived from an EMBL/GenBank/DDBJ whole genome shotgun (WGS) entry which is preliminary data.</text>
</comment>
<evidence type="ECO:0000256" key="2">
    <source>
        <dbReference type="ARBA" id="ARBA00022448"/>
    </source>
</evidence>
<evidence type="ECO:0000313" key="8">
    <source>
        <dbReference type="EMBL" id="MFC4699488.1"/>
    </source>
</evidence>
<evidence type="ECO:0000256" key="6">
    <source>
        <dbReference type="ARBA" id="ARBA00023136"/>
    </source>
</evidence>
<evidence type="ECO:0000313" key="9">
    <source>
        <dbReference type="Proteomes" id="UP001595897"/>
    </source>
</evidence>
<feature type="transmembrane region" description="Helical" evidence="7">
    <location>
        <begin position="12"/>
        <end position="32"/>
    </location>
</feature>
<proteinExistence type="predicted"/>
<feature type="transmembrane region" description="Helical" evidence="7">
    <location>
        <begin position="72"/>
        <end position="89"/>
    </location>
</feature>
<evidence type="ECO:0000256" key="4">
    <source>
        <dbReference type="ARBA" id="ARBA00022692"/>
    </source>
</evidence>
<keyword evidence="4 7" id="KW-0812">Transmembrane</keyword>
<dbReference type="PANTHER" id="PTHR42865">
    <property type="entry name" value="PROTON/GLUTAMATE-ASPARTATE SYMPORTER"/>
    <property type="match status" value="1"/>
</dbReference>
<comment type="subcellular location">
    <subcellularLocation>
        <location evidence="1">Cell membrane</location>
        <topology evidence="1">Multi-pass membrane protein</topology>
    </subcellularLocation>
</comment>
<feature type="transmembrane region" description="Helical" evidence="7">
    <location>
        <begin position="200"/>
        <end position="223"/>
    </location>
</feature>
<dbReference type="PANTHER" id="PTHR42865:SF7">
    <property type="entry name" value="PROTON_GLUTAMATE-ASPARTATE SYMPORTER"/>
    <property type="match status" value="1"/>
</dbReference>
<reference evidence="9" key="1">
    <citation type="journal article" date="2019" name="Int. J. Syst. Evol. Microbiol.">
        <title>The Global Catalogue of Microorganisms (GCM) 10K type strain sequencing project: providing services to taxonomists for standard genome sequencing and annotation.</title>
        <authorList>
            <consortium name="The Broad Institute Genomics Platform"/>
            <consortium name="The Broad Institute Genome Sequencing Center for Infectious Disease"/>
            <person name="Wu L."/>
            <person name="Ma J."/>
        </authorList>
    </citation>
    <scope>NUCLEOTIDE SEQUENCE [LARGE SCALE GENOMIC DNA]</scope>
    <source>
        <strain evidence="9">KACC 12507</strain>
    </source>
</reference>
<organism evidence="8 9">
    <name type="scientific">Glaciecola siphonariae</name>
    <dbReference type="NCBI Taxonomy" id="521012"/>
    <lineage>
        <taxon>Bacteria</taxon>
        <taxon>Pseudomonadati</taxon>
        <taxon>Pseudomonadota</taxon>
        <taxon>Gammaproteobacteria</taxon>
        <taxon>Alteromonadales</taxon>
        <taxon>Alteromonadaceae</taxon>
        <taxon>Glaciecola</taxon>
    </lineage>
</organism>
<accession>A0ABV9LV14</accession>
<dbReference type="Proteomes" id="UP001595897">
    <property type="component" value="Unassembled WGS sequence"/>
</dbReference>
<evidence type="ECO:0000256" key="5">
    <source>
        <dbReference type="ARBA" id="ARBA00022989"/>
    </source>
</evidence>
<keyword evidence="6 7" id="KW-0472">Membrane</keyword>
<keyword evidence="3" id="KW-1003">Cell membrane</keyword>
<dbReference type="SUPFAM" id="SSF118215">
    <property type="entry name" value="Proton glutamate symport protein"/>
    <property type="match status" value="1"/>
</dbReference>
<keyword evidence="2" id="KW-0813">Transport</keyword>
<dbReference type="Gene3D" id="1.10.3860.10">
    <property type="entry name" value="Sodium:dicarboxylate symporter"/>
    <property type="match status" value="1"/>
</dbReference>
<feature type="transmembrane region" description="Helical" evidence="7">
    <location>
        <begin position="350"/>
        <end position="376"/>
    </location>
</feature>